<dbReference type="Proteomes" id="UP000830768">
    <property type="component" value="Chromosome 3"/>
</dbReference>
<organism evidence="1 2">
    <name type="scientific">Fusarium solani subsp. cucurbitae</name>
    <name type="common">Neocosmosporum cucurbitae</name>
    <dbReference type="NCBI Taxonomy" id="2747967"/>
    <lineage>
        <taxon>Eukaryota</taxon>
        <taxon>Fungi</taxon>
        <taxon>Dikarya</taxon>
        <taxon>Ascomycota</taxon>
        <taxon>Pezizomycotina</taxon>
        <taxon>Sordariomycetes</taxon>
        <taxon>Hypocreomycetidae</taxon>
        <taxon>Hypocreales</taxon>
        <taxon>Nectriaceae</taxon>
        <taxon>Fusarium</taxon>
        <taxon>Fusarium solani species complex</taxon>
    </lineage>
</organism>
<evidence type="ECO:0000313" key="2">
    <source>
        <dbReference type="Proteomes" id="UP000830768"/>
    </source>
</evidence>
<accession>A0ACD3YV88</accession>
<gene>
    <name evidence="1" type="ORF">LCI18_003781</name>
</gene>
<dbReference type="EMBL" id="CP090032">
    <property type="protein sequence ID" value="UPK92846.1"/>
    <property type="molecule type" value="Genomic_DNA"/>
</dbReference>
<evidence type="ECO:0000313" key="1">
    <source>
        <dbReference type="EMBL" id="UPK92846.1"/>
    </source>
</evidence>
<reference evidence="1" key="1">
    <citation type="submission" date="2021-11" db="EMBL/GenBank/DDBJ databases">
        <title>Fusarium solani-melongenae Genome sequencing and assembly.</title>
        <authorList>
            <person name="Xie S."/>
            <person name="Huang L."/>
            <person name="Zhang X."/>
        </authorList>
    </citation>
    <scope>NUCLEOTIDE SEQUENCE</scope>
    <source>
        <strain evidence="1">CRI 24-3</strain>
    </source>
</reference>
<name>A0ACD3YV88_FUSSC</name>
<proteinExistence type="predicted"/>
<sequence>MVPMRGNVVLSEAKFLPPFHFTHHLTHHGAACCQQCPRRCRQYPLCTSQECHPRRMRRSLSQLEGFNPTGSYKDRMAKSIIEKAEKSGGLRPGMTVVEASGGSTGSSMTFVCATKGYNCHITMGAFGAHVEIIHSPFGKIHADLIPSMIRRVTEHSQDSQMYWTDQFNNRDALEGHRVLGSELLEQFPNGVDAFCGAVGTAGMAIGVSTVLKGQWPECRVAAGTHHIEGIGIGIIPPLLNEKLYDHAWAIEEEEARAMCRRLAKEEGLLVGTSTGLNVVGAIRLARELGPGKIVISVACDTGLKYMNGDLFTAS</sequence>
<keyword evidence="2" id="KW-1185">Reference proteome</keyword>
<protein>
    <submittedName>
        <fullName evidence="1">Uncharacterized protein</fullName>
    </submittedName>
</protein>